<comment type="caution">
    <text evidence="1">The sequence shown here is derived from an EMBL/GenBank/DDBJ whole genome shotgun (WGS) entry which is preliminary data.</text>
</comment>
<dbReference type="AlphaFoldDB" id="A0A6L5Z6I0"/>
<dbReference type="EMBL" id="WIND01000024">
    <property type="protein sequence ID" value="MSU91710.1"/>
    <property type="molecule type" value="Genomic_DNA"/>
</dbReference>
<sequence length="109" mass="11331">MSLTYETALSAMESAVDEMNLSLPQEKRLSTDPDAVLFGPGSQLDSVGLVNLVMAAEQHLGDATGADLVLASEAAMSRKRSPYRSLRALAEYAVEVAGADGTGEQAATA</sequence>
<evidence type="ECO:0000313" key="1">
    <source>
        <dbReference type="EMBL" id="MSU91710.1"/>
    </source>
</evidence>
<protein>
    <recommendedName>
        <fullName evidence="3">Acyl carrier protein</fullName>
    </recommendedName>
</protein>
<dbReference type="Gene3D" id="1.10.1200.10">
    <property type="entry name" value="ACP-like"/>
    <property type="match status" value="1"/>
</dbReference>
<organism evidence="1 2">
    <name type="scientific">Halovulum marinum</name>
    <dbReference type="NCBI Taxonomy" id="2662447"/>
    <lineage>
        <taxon>Bacteria</taxon>
        <taxon>Pseudomonadati</taxon>
        <taxon>Pseudomonadota</taxon>
        <taxon>Alphaproteobacteria</taxon>
        <taxon>Rhodobacterales</taxon>
        <taxon>Paracoccaceae</taxon>
        <taxon>Halovulum</taxon>
    </lineage>
</organism>
<dbReference type="Proteomes" id="UP000474957">
    <property type="component" value="Unassembled WGS sequence"/>
</dbReference>
<evidence type="ECO:0008006" key="3">
    <source>
        <dbReference type="Google" id="ProtNLM"/>
    </source>
</evidence>
<keyword evidence="2" id="KW-1185">Reference proteome</keyword>
<dbReference type="RefSeq" id="WP_154449142.1">
    <property type="nucleotide sequence ID" value="NZ_WIND01000024.1"/>
</dbReference>
<proteinExistence type="predicted"/>
<gene>
    <name evidence="1" type="ORF">GE300_19200</name>
</gene>
<dbReference type="InterPro" id="IPR036736">
    <property type="entry name" value="ACP-like_sf"/>
</dbReference>
<accession>A0A6L5Z6I0</accession>
<name>A0A6L5Z6I0_9RHOB</name>
<evidence type="ECO:0000313" key="2">
    <source>
        <dbReference type="Proteomes" id="UP000474957"/>
    </source>
</evidence>
<reference evidence="1 2" key="1">
    <citation type="submission" date="2019-10" db="EMBL/GenBank/DDBJ databases">
        <title>Cognatihalovulum marinum gen. nov. sp. nov., a new member of the family Rhodobacteraceae isolated from deep seawater of the Northwest Indian Ocean.</title>
        <authorList>
            <person name="Ruan C."/>
            <person name="Wang J."/>
            <person name="Zheng X."/>
            <person name="Song L."/>
            <person name="Zhu Y."/>
            <person name="Huang Y."/>
            <person name="Lu Z."/>
            <person name="Du W."/>
            <person name="Huang L."/>
            <person name="Dai X."/>
        </authorList>
    </citation>
    <scope>NUCLEOTIDE SEQUENCE [LARGE SCALE GENOMIC DNA]</scope>
    <source>
        <strain evidence="1 2">2CG4</strain>
    </source>
</reference>